<keyword evidence="1" id="KW-0175">Coiled coil</keyword>
<evidence type="ECO:0000256" key="2">
    <source>
        <dbReference type="SAM" id="MobiDB-lite"/>
    </source>
</evidence>
<dbReference type="Proteomes" id="UP000236630">
    <property type="component" value="Unassembled WGS sequence"/>
</dbReference>
<protein>
    <submittedName>
        <fullName evidence="3">Uncharacterized protein</fullName>
    </submittedName>
</protein>
<comment type="caution">
    <text evidence="3">The sequence shown here is derived from an EMBL/GenBank/DDBJ whole genome shotgun (WGS) entry which is preliminary data.</text>
</comment>
<evidence type="ECO:0000313" key="3">
    <source>
        <dbReference type="EMBL" id="GAY37121.1"/>
    </source>
</evidence>
<feature type="coiled-coil region" evidence="1">
    <location>
        <begin position="136"/>
        <end position="206"/>
    </location>
</feature>
<reference evidence="3 4" key="1">
    <citation type="journal article" date="2017" name="Front. Genet.">
        <title>Draft sequencing of the heterozygous diploid genome of Satsuma (Citrus unshiu Marc.) using a hybrid assembly approach.</title>
        <authorList>
            <person name="Shimizu T."/>
            <person name="Tanizawa Y."/>
            <person name="Mochizuki T."/>
            <person name="Nagasaki H."/>
            <person name="Yoshioka T."/>
            <person name="Toyoda A."/>
            <person name="Fujiyama A."/>
            <person name="Kaminuma E."/>
            <person name="Nakamura Y."/>
        </authorList>
    </citation>
    <scope>NUCLEOTIDE SEQUENCE [LARGE SCALE GENOMIC DNA]</scope>
    <source>
        <strain evidence="4">cv. Miyagawa wase</strain>
    </source>
</reference>
<feature type="region of interest" description="Disordered" evidence="2">
    <location>
        <begin position="58"/>
        <end position="77"/>
    </location>
</feature>
<accession>A0A2H5NB79</accession>
<feature type="region of interest" description="Disordered" evidence="2">
    <location>
        <begin position="1"/>
        <end position="33"/>
    </location>
</feature>
<keyword evidence="4" id="KW-1185">Reference proteome</keyword>
<dbReference type="AlphaFoldDB" id="A0A2H5NB79"/>
<organism evidence="3 4">
    <name type="scientific">Citrus unshiu</name>
    <name type="common">Satsuma mandarin</name>
    <name type="synonym">Citrus nobilis var. unshiu</name>
    <dbReference type="NCBI Taxonomy" id="55188"/>
    <lineage>
        <taxon>Eukaryota</taxon>
        <taxon>Viridiplantae</taxon>
        <taxon>Streptophyta</taxon>
        <taxon>Embryophyta</taxon>
        <taxon>Tracheophyta</taxon>
        <taxon>Spermatophyta</taxon>
        <taxon>Magnoliopsida</taxon>
        <taxon>eudicotyledons</taxon>
        <taxon>Gunneridae</taxon>
        <taxon>Pentapetalae</taxon>
        <taxon>rosids</taxon>
        <taxon>malvids</taxon>
        <taxon>Sapindales</taxon>
        <taxon>Rutaceae</taxon>
        <taxon>Aurantioideae</taxon>
        <taxon>Citrus</taxon>
    </lineage>
</organism>
<proteinExistence type="predicted"/>
<feature type="compositionally biased region" description="Basic and acidic residues" evidence="2">
    <location>
        <begin position="19"/>
        <end position="29"/>
    </location>
</feature>
<evidence type="ECO:0000256" key="1">
    <source>
        <dbReference type="SAM" id="Coils"/>
    </source>
</evidence>
<evidence type="ECO:0000313" key="4">
    <source>
        <dbReference type="Proteomes" id="UP000236630"/>
    </source>
</evidence>
<name>A0A2H5NB79_CITUN</name>
<gene>
    <name evidence="3" type="ORF">CUMW_280460</name>
</gene>
<sequence length="397" mass="44116">MEDAVIGALNRKRSRSQTTKRDQNKDAPTAKRANIVQQVSPLKTLPPAPAKVGEISEAAIDPASSSPPVGPRSRLPESRAEHLVPYLNELSKLVRKKDLEDFDGCTLGELVGAMQYSGFHLSCMTTYYKAKVGRYDRKMKEDIQSAMTRADDAEKKAGELNEELTRVNEDLQRKKAMYEAQLESLRDSHRVQVENLEKEADNQYDQGLRHSYRCIMAVLGKQHPDMKMDDLAAGVAQHMDEEAAKEDAEGVEPIVIEEENSPPRAIPADVGEASTPPNATGDTPLHLRRSSQPMLLGLLIHHLLEHISCVVCSPSLGRAGSGLEYNRANPGMLGFRSRHRQALRLGEPFACLRKYFDDWGFCSPSRGRANPGTLGFCLAIKQALRLDEPLHALEIFR</sequence>
<dbReference type="EMBL" id="BDQV01002483">
    <property type="protein sequence ID" value="GAY37121.1"/>
    <property type="molecule type" value="Genomic_DNA"/>
</dbReference>